<accession>A0A6A6JG14</accession>
<reference evidence="11" key="1">
    <citation type="journal article" date="2020" name="Stud. Mycol.">
        <title>101 Dothideomycetes genomes: a test case for predicting lifestyles and emergence of pathogens.</title>
        <authorList>
            <person name="Haridas S."/>
            <person name="Albert R."/>
            <person name="Binder M."/>
            <person name="Bloem J."/>
            <person name="Labutti K."/>
            <person name="Salamov A."/>
            <person name="Andreopoulos B."/>
            <person name="Baker S."/>
            <person name="Barry K."/>
            <person name="Bills G."/>
            <person name="Bluhm B."/>
            <person name="Cannon C."/>
            <person name="Castanera R."/>
            <person name="Culley D."/>
            <person name="Daum C."/>
            <person name="Ezra D."/>
            <person name="Gonzalez J."/>
            <person name="Henrissat B."/>
            <person name="Kuo A."/>
            <person name="Liang C."/>
            <person name="Lipzen A."/>
            <person name="Lutzoni F."/>
            <person name="Magnuson J."/>
            <person name="Mondo S."/>
            <person name="Nolan M."/>
            <person name="Ohm R."/>
            <person name="Pangilinan J."/>
            <person name="Park H.-J."/>
            <person name="Ramirez L."/>
            <person name="Alfaro M."/>
            <person name="Sun H."/>
            <person name="Tritt A."/>
            <person name="Yoshinaga Y."/>
            <person name="Zwiers L.-H."/>
            <person name="Turgeon B."/>
            <person name="Goodwin S."/>
            <person name="Spatafora J."/>
            <person name="Crous P."/>
            <person name="Grigoriev I."/>
        </authorList>
    </citation>
    <scope>NUCLEOTIDE SEQUENCE</scope>
    <source>
        <strain evidence="11">CBS 379.55</strain>
    </source>
</reference>
<dbReference type="InterPro" id="IPR037202">
    <property type="entry name" value="ESCRT_assembly_dom"/>
</dbReference>
<feature type="coiled-coil region" evidence="7">
    <location>
        <begin position="475"/>
        <end position="502"/>
    </location>
</feature>
<dbReference type="GeneID" id="54554250"/>
<evidence type="ECO:0000256" key="7">
    <source>
        <dbReference type="SAM" id="Coils"/>
    </source>
</evidence>
<feature type="chain" id="PRO_5025568333" description="VPS37 C-terminal domain-containing protein" evidence="9">
    <location>
        <begin position="22"/>
        <end position="609"/>
    </location>
</feature>
<evidence type="ECO:0000256" key="1">
    <source>
        <dbReference type="ARBA" id="ARBA00004177"/>
    </source>
</evidence>
<dbReference type="OrthoDB" id="10260857at2759"/>
<feature type="signal peptide" evidence="9">
    <location>
        <begin position="1"/>
        <end position="21"/>
    </location>
</feature>
<dbReference type="InterPro" id="IPR009851">
    <property type="entry name" value="Mod_r"/>
</dbReference>
<dbReference type="GO" id="GO:0006623">
    <property type="term" value="P:protein targeting to vacuole"/>
    <property type="evidence" value="ECO:0007669"/>
    <property type="project" value="TreeGrafter"/>
</dbReference>
<dbReference type="EMBL" id="ML986502">
    <property type="protein sequence ID" value="KAF2274566.1"/>
    <property type="molecule type" value="Genomic_DNA"/>
</dbReference>
<feature type="compositionally biased region" description="Pro residues" evidence="8">
    <location>
        <begin position="370"/>
        <end position="379"/>
    </location>
</feature>
<feature type="compositionally biased region" description="Low complexity" evidence="8">
    <location>
        <begin position="403"/>
        <end position="422"/>
    </location>
</feature>
<dbReference type="GO" id="GO:0006612">
    <property type="term" value="P:protein targeting to membrane"/>
    <property type="evidence" value="ECO:0007669"/>
    <property type="project" value="TreeGrafter"/>
</dbReference>
<dbReference type="PANTHER" id="PTHR13678">
    <property type="entry name" value="VACUOLAR PROTEIN SORTING-ASSOCIATED PROTEIN 37"/>
    <property type="match status" value="1"/>
</dbReference>
<gene>
    <name evidence="11" type="ORF">EI97DRAFT_460139</name>
</gene>
<dbReference type="GO" id="GO:0043162">
    <property type="term" value="P:ubiquitin-dependent protein catabolic process via the multivesicular body sorting pathway"/>
    <property type="evidence" value="ECO:0007669"/>
    <property type="project" value="UniProtKB-ARBA"/>
</dbReference>
<evidence type="ECO:0000256" key="2">
    <source>
        <dbReference type="ARBA" id="ARBA00007617"/>
    </source>
</evidence>
<keyword evidence="12" id="KW-1185">Reference proteome</keyword>
<keyword evidence="7" id="KW-0175">Coiled coil</keyword>
<feature type="compositionally biased region" description="Pro residues" evidence="8">
    <location>
        <begin position="391"/>
        <end position="402"/>
    </location>
</feature>
<evidence type="ECO:0000256" key="6">
    <source>
        <dbReference type="PROSITE-ProRule" id="PRU00646"/>
    </source>
</evidence>
<keyword evidence="3 6" id="KW-0813">Transport</keyword>
<dbReference type="AlphaFoldDB" id="A0A6A6JG14"/>
<keyword evidence="9" id="KW-0732">Signal</keyword>
<dbReference type="Pfam" id="PF07200">
    <property type="entry name" value="Mod_r"/>
    <property type="match status" value="1"/>
</dbReference>
<protein>
    <recommendedName>
        <fullName evidence="10">VPS37 C-terminal domain-containing protein</fullName>
    </recommendedName>
</protein>
<feature type="region of interest" description="Disordered" evidence="8">
    <location>
        <begin position="364"/>
        <end position="435"/>
    </location>
</feature>
<evidence type="ECO:0000313" key="12">
    <source>
        <dbReference type="Proteomes" id="UP000800097"/>
    </source>
</evidence>
<evidence type="ECO:0000256" key="9">
    <source>
        <dbReference type="SAM" id="SignalP"/>
    </source>
</evidence>
<organism evidence="11 12">
    <name type="scientific">Westerdykella ornata</name>
    <dbReference type="NCBI Taxonomy" id="318751"/>
    <lineage>
        <taxon>Eukaryota</taxon>
        <taxon>Fungi</taxon>
        <taxon>Dikarya</taxon>
        <taxon>Ascomycota</taxon>
        <taxon>Pezizomycotina</taxon>
        <taxon>Dothideomycetes</taxon>
        <taxon>Pleosporomycetidae</taxon>
        <taxon>Pleosporales</taxon>
        <taxon>Sporormiaceae</taxon>
        <taxon>Westerdykella</taxon>
    </lineage>
</organism>
<dbReference type="GO" id="GO:0000813">
    <property type="term" value="C:ESCRT I complex"/>
    <property type="evidence" value="ECO:0007669"/>
    <property type="project" value="UniProtKB-ARBA"/>
</dbReference>
<dbReference type="PROSITE" id="PS51314">
    <property type="entry name" value="VPS37_C"/>
    <property type="match status" value="1"/>
</dbReference>
<dbReference type="RefSeq" id="XP_033652105.1">
    <property type="nucleotide sequence ID" value="XM_033801075.1"/>
</dbReference>
<dbReference type="Proteomes" id="UP000800097">
    <property type="component" value="Unassembled WGS sequence"/>
</dbReference>
<feature type="domain" description="VPS37 C-terminal" evidence="10">
    <location>
        <begin position="514"/>
        <end position="609"/>
    </location>
</feature>
<keyword evidence="5 6" id="KW-0653">Protein transport</keyword>
<dbReference type="PANTHER" id="PTHR13678:SF2">
    <property type="entry name" value="VACUOLAR PROTEIN SORTING-ASSOCIATED PROTEIN 37A"/>
    <property type="match status" value="1"/>
</dbReference>
<name>A0A6A6JG14_WESOR</name>
<comment type="subcellular location">
    <subcellularLocation>
        <location evidence="1">Endosome</location>
    </subcellularLocation>
</comment>
<evidence type="ECO:0000256" key="8">
    <source>
        <dbReference type="SAM" id="MobiDB-lite"/>
    </source>
</evidence>
<feature type="region of interest" description="Disordered" evidence="8">
    <location>
        <begin position="255"/>
        <end position="279"/>
    </location>
</feature>
<feature type="compositionally biased region" description="Basic and acidic residues" evidence="8">
    <location>
        <begin position="258"/>
        <end position="268"/>
    </location>
</feature>
<evidence type="ECO:0000259" key="10">
    <source>
        <dbReference type="PROSITE" id="PS51314"/>
    </source>
</evidence>
<evidence type="ECO:0000313" key="11">
    <source>
        <dbReference type="EMBL" id="KAF2274566.1"/>
    </source>
</evidence>
<sequence length="609" mass="69337">MLCLRLLHAATLSFLFLSASAQKYYWISDGCSNDVKDAVTEVIWVAGRVAESISLKESWLDEPMQWMFGFTTTSSAADYVQRTFSRIGALQQTHIDRLSAHVRIYCDNDSRYQAVNLEHQNIDRPSPQTPQFKTTRFYDRDNEAVVLGMSLLCEDLPDSPGVFAHVLLGIESLYYLLNHQQHSTQLADRHTMTLCDKMLARNDDKRPYTWKAFAKRKVQNLSRLQNISPLASHVLMHEFAHVAFLSEQRLTIDTSRGPLEEPNGRDSHPVGTNGKNGYWMPDDTQTLAEKLQDIDWTIMNPDSYAFLATIHRMRDKKWIPYRNDKKFIQLKYEDSLPLKGDWPGHICAYGYTMSFSSPRSWQHLFQYNPSTPPPPPPKPSAHSSGRETPQSGPPLPHLPPPQSHSDPTQAAAPTYPPAQDQPSLPPPEDGWLPDILKDKTTKDLQHVLQTPELQHAIIHNPETTHPSIPASRAPLQALLAQNIALAEQLKNLEAHLRHQRESTQSRLLSLRALERQWRAKQAEQDEALRDFSPPALYQRLSAAVAEQDALCRGLEESFLDGEGFGGVEAVASEREVVEFVRRLREGRKIAYLRAERKERWDEGRVGGWR</sequence>
<evidence type="ECO:0000256" key="3">
    <source>
        <dbReference type="ARBA" id="ARBA00022448"/>
    </source>
</evidence>
<keyword evidence="4" id="KW-0967">Endosome</keyword>
<proteinExistence type="inferred from homology"/>
<dbReference type="SUPFAM" id="SSF140111">
    <property type="entry name" value="Endosomal sorting complex assembly domain"/>
    <property type="match status" value="1"/>
</dbReference>
<comment type="similarity">
    <text evidence="2">Belongs to the VPS37 family.</text>
</comment>
<evidence type="ECO:0000256" key="4">
    <source>
        <dbReference type="ARBA" id="ARBA00022753"/>
    </source>
</evidence>
<evidence type="ECO:0000256" key="5">
    <source>
        <dbReference type="ARBA" id="ARBA00022927"/>
    </source>
</evidence>